<evidence type="ECO:0000256" key="2">
    <source>
        <dbReference type="SAM" id="Phobius"/>
    </source>
</evidence>
<protein>
    <submittedName>
        <fullName evidence="5">Transmembrane protein</fullName>
    </submittedName>
</protein>
<reference evidence="5" key="2">
    <citation type="submission" date="2016-06" db="UniProtKB">
        <authorList>
            <consortium name="WormBaseParasite"/>
        </authorList>
    </citation>
    <scope>IDENTIFICATION</scope>
</reference>
<keyword evidence="2" id="KW-1133">Transmembrane helix</keyword>
<feature type="transmembrane region" description="Helical" evidence="2">
    <location>
        <begin position="163"/>
        <end position="182"/>
    </location>
</feature>
<proteinExistence type="predicted"/>
<evidence type="ECO:0000256" key="1">
    <source>
        <dbReference type="SAM" id="MobiDB-lite"/>
    </source>
</evidence>
<feature type="signal peptide" evidence="3">
    <location>
        <begin position="1"/>
        <end position="31"/>
    </location>
</feature>
<dbReference type="AlphaFoldDB" id="A0A183BUY8"/>
<evidence type="ECO:0000313" key="4">
    <source>
        <dbReference type="Proteomes" id="UP000050741"/>
    </source>
</evidence>
<feature type="compositionally biased region" description="Low complexity" evidence="1">
    <location>
        <begin position="138"/>
        <end position="151"/>
    </location>
</feature>
<reference evidence="4" key="1">
    <citation type="submission" date="2014-05" db="EMBL/GenBank/DDBJ databases">
        <title>The genome and life-stage specific transcriptomes of Globodera pallida elucidate key aspects of plant parasitism by a cyst nematode.</title>
        <authorList>
            <person name="Cotton J.A."/>
            <person name="Lilley C.J."/>
            <person name="Jones L.M."/>
            <person name="Kikuchi T."/>
            <person name="Reid A.J."/>
            <person name="Thorpe P."/>
            <person name="Tsai I.J."/>
            <person name="Beasley H."/>
            <person name="Blok V."/>
            <person name="Cock P.J.A."/>
            <person name="Van den Akker S.E."/>
            <person name="Holroyd N."/>
            <person name="Hunt M."/>
            <person name="Mantelin S."/>
            <person name="Naghra H."/>
            <person name="Pain A."/>
            <person name="Palomares-Rius J.E."/>
            <person name="Zarowiecki M."/>
            <person name="Berriman M."/>
            <person name="Jones J.T."/>
            <person name="Urwin P.E."/>
        </authorList>
    </citation>
    <scope>NUCLEOTIDE SEQUENCE [LARGE SCALE GENOMIC DNA]</scope>
    <source>
        <strain evidence="4">Lindley</strain>
    </source>
</reference>
<keyword evidence="4" id="KW-1185">Reference proteome</keyword>
<sequence>MFRRPLPTAAVLLLLCFFFALLLLLPSQGNAFWCGYGQRTESVVEYKRTQQECEPRHIACFLASCSSGKQQWFSWGCGEVTRNEDSDCISNATGEMIKELPSDRPWLCDCTFSKKGESVDMGPPDLPSTTTKAPPVPRSTTTTTKGSRTAKSGGGRPFVKTHYLLFALQMIFGFVPAIFVGLSGRTV</sequence>
<dbReference type="WBParaSite" id="GPLIN_000442400">
    <property type="protein sequence ID" value="GPLIN_000442400"/>
    <property type="gene ID" value="GPLIN_000442400"/>
</dbReference>
<keyword evidence="3" id="KW-0732">Signal</keyword>
<dbReference type="Proteomes" id="UP000050741">
    <property type="component" value="Unassembled WGS sequence"/>
</dbReference>
<keyword evidence="2" id="KW-0472">Membrane</keyword>
<accession>A0A183BUY8</accession>
<evidence type="ECO:0000313" key="5">
    <source>
        <dbReference type="WBParaSite" id="GPLIN_000442400"/>
    </source>
</evidence>
<evidence type="ECO:0000256" key="3">
    <source>
        <dbReference type="SAM" id="SignalP"/>
    </source>
</evidence>
<keyword evidence="2" id="KW-0812">Transmembrane</keyword>
<feature type="chain" id="PRO_5008146660" evidence="3">
    <location>
        <begin position="32"/>
        <end position="187"/>
    </location>
</feature>
<organism evidence="4 5">
    <name type="scientific">Globodera pallida</name>
    <name type="common">Potato cyst nematode worm</name>
    <name type="synonym">Heterodera pallida</name>
    <dbReference type="NCBI Taxonomy" id="36090"/>
    <lineage>
        <taxon>Eukaryota</taxon>
        <taxon>Metazoa</taxon>
        <taxon>Ecdysozoa</taxon>
        <taxon>Nematoda</taxon>
        <taxon>Chromadorea</taxon>
        <taxon>Rhabditida</taxon>
        <taxon>Tylenchina</taxon>
        <taxon>Tylenchomorpha</taxon>
        <taxon>Tylenchoidea</taxon>
        <taxon>Heteroderidae</taxon>
        <taxon>Heteroderinae</taxon>
        <taxon>Globodera</taxon>
    </lineage>
</organism>
<feature type="region of interest" description="Disordered" evidence="1">
    <location>
        <begin position="118"/>
        <end position="153"/>
    </location>
</feature>
<name>A0A183BUY8_GLOPA</name>